<dbReference type="Pfam" id="PF03364">
    <property type="entry name" value="Polyketide_cyc"/>
    <property type="match status" value="1"/>
</dbReference>
<dbReference type="RefSeq" id="WP_350245360.1">
    <property type="nucleotide sequence ID" value="NZ_CP158300.1"/>
</dbReference>
<dbReference type="KEGG" id="dsc:ABOD76_21175"/>
<protein>
    <submittedName>
        <fullName evidence="4">SRPBCC family protein</fullName>
    </submittedName>
</protein>
<keyword evidence="2" id="KW-1133">Transmembrane helix</keyword>
<dbReference type="InterPro" id="IPR047137">
    <property type="entry name" value="ORF3"/>
</dbReference>
<dbReference type="PANTHER" id="PTHR33824:SF7">
    <property type="entry name" value="POLYKETIDE CYCLASE_DEHYDRASE AND LIPID TRANSPORT SUPERFAMILY PROTEIN"/>
    <property type="match status" value="1"/>
</dbReference>
<geneLocation type="plasmid" evidence="4">
    <name>pDson02</name>
</geneLocation>
<feature type="region of interest" description="Disordered" evidence="1">
    <location>
        <begin position="329"/>
        <end position="357"/>
    </location>
</feature>
<dbReference type="EMBL" id="CP158300">
    <property type="protein sequence ID" value="XBV87210.1"/>
    <property type="molecule type" value="Genomic_DNA"/>
</dbReference>
<dbReference type="InterPro" id="IPR005031">
    <property type="entry name" value="COQ10_START"/>
</dbReference>
<name>A0AAU7UGI8_9DEIO</name>
<reference evidence="4" key="1">
    <citation type="submission" date="2024-06" db="EMBL/GenBank/DDBJ databases">
        <title>Draft Genome Sequence of Deinococcus sonorensis Type Strain KR-87, a Biofilm Producing Representative of the Genus Deinococcus.</title>
        <authorList>
            <person name="Boren L.S."/>
            <person name="Grosso R.A."/>
            <person name="Hugenberg-Cox A.N."/>
            <person name="Hill J.T.E."/>
            <person name="Albert C.M."/>
            <person name="Tuohy J.M."/>
        </authorList>
    </citation>
    <scope>NUCLEOTIDE SEQUENCE</scope>
    <source>
        <strain evidence="4">KR-87</strain>
        <plasmid evidence="4">pDson02</plasmid>
    </source>
</reference>
<dbReference type="SUPFAM" id="SSF55961">
    <property type="entry name" value="Bet v1-like"/>
    <property type="match status" value="1"/>
</dbReference>
<dbReference type="CDD" id="cd07817">
    <property type="entry name" value="SRPBCC_8"/>
    <property type="match status" value="1"/>
</dbReference>
<evidence type="ECO:0000256" key="1">
    <source>
        <dbReference type="SAM" id="MobiDB-lite"/>
    </source>
</evidence>
<dbReference type="InterPro" id="IPR023393">
    <property type="entry name" value="START-like_dom_sf"/>
</dbReference>
<keyword evidence="4" id="KW-0614">Plasmid</keyword>
<keyword evidence="2" id="KW-0812">Transmembrane</keyword>
<dbReference type="Gene3D" id="3.30.530.20">
    <property type="match status" value="1"/>
</dbReference>
<sequence length="357" mass="38432">MNSAERTARLLGGYSVALGSAEIFLGAALARRLGMLDRTAQIQLYGARELVSGALIFARPHPVAGVWSRVAGDLLDIGTLLPRLKADNPHRGGAAVALGMVTLTAVADLWCALQLSAAPEETGVRGTVRKLVRQETPPSTFNRVAPGLLIATAAGVGAYLALRGSSAPLPENLAARKDRQPKDGIEVEQAITLSLPVEQVYSFWRKLDTLPQFMTHLEQVEVKGEGQSHWVAKGPAGTRAEWDAEITEDVPNQRLAWRSVEGSSVPNEGSVQFRAAPGNRGTEVRVRLTYRPPAGALGAAFARLFGEEPHQQISQDLRRLKQLLETGMVPTNEGQSSGRKTPLGRGLAQMYDNRRTG</sequence>
<proteinExistence type="predicted"/>
<gene>
    <name evidence="4" type="ORF">ABOD76_21175</name>
</gene>
<dbReference type="AlphaFoldDB" id="A0AAU7UGI8"/>
<dbReference type="PANTHER" id="PTHR33824">
    <property type="entry name" value="POLYKETIDE CYCLASE/DEHYDRASE AND LIPID TRANSPORT SUPERFAMILY PROTEIN"/>
    <property type="match status" value="1"/>
</dbReference>
<feature type="transmembrane region" description="Helical" evidence="2">
    <location>
        <begin position="12"/>
        <end position="30"/>
    </location>
</feature>
<keyword evidence="2" id="KW-0472">Membrane</keyword>
<evidence type="ECO:0000259" key="3">
    <source>
        <dbReference type="Pfam" id="PF03364"/>
    </source>
</evidence>
<organism evidence="4">
    <name type="scientific">Deinococcus sonorensis KR-87</name>
    <dbReference type="NCBI Taxonomy" id="694439"/>
    <lineage>
        <taxon>Bacteria</taxon>
        <taxon>Thermotogati</taxon>
        <taxon>Deinococcota</taxon>
        <taxon>Deinococci</taxon>
        <taxon>Deinococcales</taxon>
        <taxon>Deinococcaceae</taxon>
        <taxon>Deinococcus</taxon>
    </lineage>
</organism>
<accession>A0AAU7UGI8</accession>
<evidence type="ECO:0000256" key="2">
    <source>
        <dbReference type="SAM" id="Phobius"/>
    </source>
</evidence>
<feature type="domain" description="Coenzyme Q-binding protein COQ10 START" evidence="3">
    <location>
        <begin position="194"/>
        <end position="318"/>
    </location>
</feature>
<evidence type="ECO:0000313" key="4">
    <source>
        <dbReference type="EMBL" id="XBV87210.1"/>
    </source>
</evidence>